<reference evidence="2" key="1">
    <citation type="submission" date="2023-04" db="EMBL/GenBank/DDBJ databases">
        <title>Candida boidinii NBRC 10035.</title>
        <authorList>
            <person name="Ichikawa N."/>
            <person name="Sato H."/>
            <person name="Tonouchi N."/>
        </authorList>
    </citation>
    <scope>NUCLEOTIDE SEQUENCE</scope>
    <source>
        <strain evidence="2">NBRC 10035</strain>
    </source>
</reference>
<dbReference type="EMBL" id="BSXN01001339">
    <property type="protein sequence ID" value="GME72686.1"/>
    <property type="molecule type" value="Genomic_DNA"/>
</dbReference>
<dbReference type="PANTHER" id="PTHR13016">
    <property type="entry name" value="AMMECR1 HOMOLOG"/>
    <property type="match status" value="1"/>
</dbReference>
<accession>A0A9W6T0I0</accession>
<dbReference type="InterPro" id="IPR023473">
    <property type="entry name" value="AMMECR1"/>
</dbReference>
<dbReference type="Pfam" id="PF01871">
    <property type="entry name" value="AMMECR1"/>
    <property type="match status" value="1"/>
</dbReference>
<dbReference type="NCBIfam" id="TIGR00296">
    <property type="entry name" value="TIGR00296 family protein"/>
    <property type="match status" value="1"/>
</dbReference>
<sequence length="220" mass="25116">MTKIISPYAALAFDALYCKLKNLKPSENISLKKWKKVCNFDDLSEDSDSPLFVTWDTIDPKSANDKDSELEKELRGCIGNFGELPVEDGIKEYSLIASLEDPRFPPVKLKELKNLQCTVTLLKNFTKGKDKYDWTLGKNGIRISFHASSTNSRRLSATFLPDVAPEQGWDKEETLKHLVRKAGGRSANWKDYDIELTKYEGEKGSITYDEYLTLRHKLLK</sequence>
<dbReference type="SUPFAM" id="SSF143447">
    <property type="entry name" value="AMMECR1-like"/>
    <property type="match status" value="1"/>
</dbReference>
<name>A0A9W6T0I0_CANBO</name>
<comment type="caution">
    <text evidence="2">The sequence shown here is derived from an EMBL/GenBank/DDBJ whole genome shotgun (WGS) entry which is preliminary data.</text>
</comment>
<feature type="domain" description="AMMECR1" evidence="1">
    <location>
        <begin position="3"/>
        <end position="215"/>
    </location>
</feature>
<evidence type="ECO:0000313" key="3">
    <source>
        <dbReference type="Proteomes" id="UP001165120"/>
    </source>
</evidence>
<proteinExistence type="predicted"/>
<keyword evidence="3" id="KW-1185">Reference proteome</keyword>
<gene>
    <name evidence="2" type="ORF">Cboi02_000372200</name>
</gene>
<dbReference type="InterPro" id="IPR036071">
    <property type="entry name" value="AMMECR1_dom_sf"/>
</dbReference>
<dbReference type="PANTHER" id="PTHR13016:SF0">
    <property type="entry name" value="AMME SYNDROME CANDIDATE GENE 1 PROTEIN"/>
    <property type="match status" value="1"/>
</dbReference>
<dbReference type="InterPro" id="IPR027485">
    <property type="entry name" value="AMMECR1_N"/>
</dbReference>
<dbReference type="AlphaFoldDB" id="A0A9W6T0I0"/>
<evidence type="ECO:0000259" key="1">
    <source>
        <dbReference type="PROSITE" id="PS51112"/>
    </source>
</evidence>
<dbReference type="InterPro" id="IPR002733">
    <property type="entry name" value="AMMECR1_domain"/>
</dbReference>
<dbReference type="PROSITE" id="PS51112">
    <property type="entry name" value="AMMECR1"/>
    <property type="match status" value="1"/>
</dbReference>
<evidence type="ECO:0000313" key="2">
    <source>
        <dbReference type="EMBL" id="GME72686.1"/>
    </source>
</evidence>
<dbReference type="Proteomes" id="UP001165120">
    <property type="component" value="Unassembled WGS sequence"/>
</dbReference>
<protein>
    <submittedName>
        <fullName evidence="2">Unnamed protein product</fullName>
    </submittedName>
</protein>
<organism evidence="2 3">
    <name type="scientific">Candida boidinii</name>
    <name type="common">Yeast</name>
    <dbReference type="NCBI Taxonomy" id="5477"/>
    <lineage>
        <taxon>Eukaryota</taxon>
        <taxon>Fungi</taxon>
        <taxon>Dikarya</taxon>
        <taxon>Ascomycota</taxon>
        <taxon>Saccharomycotina</taxon>
        <taxon>Pichiomycetes</taxon>
        <taxon>Pichiales</taxon>
        <taxon>Pichiaceae</taxon>
        <taxon>Ogataea</taxon>
        <taxon>Ogataea/Candida clade</taxon>
    </lineage>
</organism>
<dbReference type="Gene3D" id="3.30.700.20">
    <property type="entry name" value="Hypothetical protein ph0010, domain 1"/>
    <property type="match status" value="1"/>
</dbReference>